<evidence type="ECO:0000313" key="1">
    <source>
        <dbReference type="EMBL" id="KAF4641981.1"/>
    </source>
</evidence>
<dbReference type="AlphaFoldDB" id="A0A7J6K673"/>
<proteinExistence type="predicted"/>
<protein>
    <submittedName>
        <fullName evidence="1">Uncharacterized protein</fullName>
    </submittedName>
</protein>
<sequence>MKHTEWPRHIQAEVLEVIPSSPWSVKGESHQECCDESCPILTKIRGSLACFFEAKPSVVYLDIFLAPSYKRAESVKFR</sequence>
<gene>
    <name evidence="1" type="ORF">TGRH88_077930</name>
</gene>
<organism evidence="1 2">
    <name type="scientific">Toxoplasma gondii</name>
    <dbReference type="NCBI Taxonomy" id="5811"/>
    <lineage>
        <taxon>Eukaryota</taxon>
        <taxon>Sar</taxon>
        <taxon>Alveolata</taxon>
        <taxon>Apicomplexa</taxon>
        <taxon>Conoidasida</taxon>
        <taxon>Coccidia</taxon>
        <taxon>Eucoccidiorida</taxon>
        <taxon>Eimeriorina</taxon>
        <taxon>Sarcocystidae</taxon>
        <taxon>Toxoplasma</taxon>
    </lineage>
</organism>
<dbReference type="EMBL" id="JAAUHK010000194">
    <property type="protein sequence ID" value="KAF4641981.1"/>
    <property type="molecule type" value="Genomic_DNA"/>
</dbReference>
<dbReference type="Proteomes" id="UP000557509">
    <property type="component" value="Unassembled WGS sequence"/>
</dbReference>
<accession>A0A7J6K673</accession>
<keyword evidence="2" id="KW-1185">Reference proteome</keyword>
<evidence type="ECO:0000313" key="2">
    <source>
        <dbReference type="Proteomes" id="UP000557509"/>
    </source>
</evidence>
<reference evidence="1 2" key="1">
    <citation type="submission" date="2020-03" db="EMBL/GenBank/DDBJ databases">
        <title>Genome sequence of Toxoplasma gondii RH-88 strain.</title>
        <authorList>
            <person name="Lorenzi H.A."/>
            <person name="Venepally P."/>
            <person name="Rozenberg A."/>
            <person name="Sibley D."/>
        </authorList>
    </citation>
    <scope>NUCLEOTIDE SEQUENCE [LARGE SCALE GENOMIC DNA]</scope>
    <source>
        <strain evidence="1 2">RH-88</strain>
    </source>
</reference>
<name>A0A7J6K673_TOXGO</name>
<comment type="caution">
    <text evidence="1">The sequence shown here is derived from an EMBL/GenBank/DDBJ whole genome shotgun (WGS) entry which is preliminary data.</text>
</comment>